<name>A0A834ZCT6_TETSI</name>
<dbReference type="OMA" id="RVNTICA"/>
<evidence type="ECO:0000313" key="4">
    <source>
        <dbReference type="Proteomes" id="UP000655225"/>
    </source>
</evidence>
<comment type="caution">
    <text evidence="3">The sequence shown here is derived from an EMBL/GenBank/DDBJ whole genome shotgun (WGS) entry which is preliminary data.</text>
</comment>
<reference evidence="3 4" key="1">
    <citation type="submission" date="2020-04" db="EMBL/GenBank/DDBJ databases">
        <title>Plant Genome Project.</title>
        <authorList>
            <person name="Zhang R.-G."/>
        </authorList>
    </citation>
    <scope>NUCLEOTIDE SEQUENCE [LARGE SCALE GENOMIC DNA]</scope>
    <source>
        <strain evidence="3">YNK0</strain>
        <tissue evidence="3">Leaf</tissue>
    </source>
</reference>
<evidence type="ECO:0000313" key="3">
    <source>
        <dbReference type="EMBL" id="KAF8404096.1"/>
    </source>
</evidence>
<dbReference type="InterPro" id="IPR025398">
    <property type="entry name" value="DUF4371"/>
</dbReference>
<accession>A0A834ZCT6</accession>
<dbReference type="PANTHER" id="PTHR11697:SF230">
    <property type="entry name" value="ZINC FINGER, MYM DOMAIN CONTAINING 1"/>
    <property type="match status" value="1"/>
</dbReference>
<dbReference type="AlphaFoldDB" id="A0A834ZCT6"/>
<protein>
    <recommendedName>
        <fullName evidence="5">Zinc finger MYM-type protein 1-like</fullName>
    </recommendedName>
</protein>
<dbReference type="InterPro" id="IPR008906">
    <property type="entry name" value="HATC_C_dom"/>
</dbReference>
<dbReference type="PANTHER" id="PTHR11697">
    <property type="entry name" value="GENERAL TRANSCRIPTION FACTOR 2-RELATED ZINC FINGER PROTEIN"/>
    <property type="match status" value="1"/>
</dbReference>
<evidence type="ECO:0000259" key="2">
    <source>
        <dbReference type="Pfam" id="PF14291"/>
    </source>
</evidence>
<dbReference type="Pfam" id="PF05699">
    <property type="entry name" value="Dimer_Tnp_hAT"/>
    <property type="match status" value="1"/>
</dbReference>
<feature type="domain" description="DUF4371" evidence="2">
    <location>
        <begin position="16"/>
        <end position="59"/>
    </location>
</feature>
<dbReference type="GO" id="GO:0046983">
    <property type="term" value="F:protein dimerization activity"/>
    <property type="evidence" value="ECO:0007669"/>
    <property type="project" value="InterPro"/>
</dbReference>
<dbReference type="Proteomes" id="UP000655225">
    <property type="component" value="Unassembled WGS sequence"/>
</dbReference>
<evidence type="ECO:0000259" key="1">
    <source>
        <dbReference type="Pfam" id="PF05699"/>
    </source>
</evidence>
<evidence type="ECO:0008006" key="5">
    <source>
        <dbReference type="Google" id="ProtNLM"/>
    </source>
</evidence>
<dbReference type="EMBL" id="JABCRI010000006">
    <property type="protein sequence ID" value="KAF8404096.1"/>
    <property type="molecule type" value="Genomic_DNA"/>
</dbReference>
<proteinExistence type="predicted"/>
<dbReference type="Pfam" id="PF14291">
    <property type="entry name" value="DUF4371"/>
    <property type="match status" value="1"/>
</dbReference>
<organism evidence="3 4">
    <name type="scientific">Tetracentron sinense</name>
    <name type="common">Spur-leaf</name>
    <dbReference type="NCBI Taxonomy" id="13715"/>
    <lineage>
        <taxon>Eukaryota</taxon>
        <taxon>Viridiplantae</taxon>
        <taxon>Streptophyta</taxon>
        <taxon>Embryophyta</taxon>
        <taxon>Tracheophyta</taxon>
        <taxon>Spermatophyta</taxon>
        <taxon>Magnoliopsida</taxon>
        <taxon>Trochodendrales</taxon>
        <taxon>Trochodendraceae</taxon>
        <taxon>Tetracentron</taxon>
    </lineage>
</organism>
<sequence length="337" mass="37997">MAPPQTWGVTIISIPQDIMALTLKKSICAIFLSRDSLSIQNIRGQGYDGASNMHGEWNGLQALFLKDCSFAYYIHCFAHRLKLALVAASKEVKNVYHFFTKLTTVVNIVGVSYKRYDELQVIQAEKIAHLLAIDEIESSRELNQIGTLQRAGDTRWSSHFNSVCSLIKMFDATCSILQNIITDDSTYSQRGDADVAYDAITSFEFIFILHLMQEIMEITDNLCQALQSQSQDILNALELVSTTKVLIQKIEKRWLGSIAREGLVKTGKSVIYPLVDRLICLVLTLPVSTTTIERAFSAMKIVKTRLRNKMEDEFLANTLVVNIEKEIAEKFTIESII</sequence>
<gene>
    <name evidence="3" type="ORF">HHK36_008976</name>
</gene>
<dbReference type="OrthoDB" id="1000904at2759"/>
<feature type="domain" description="HAT C-terminal dimerisation" evidence="1">
    <location>
        <begin position="269"/>
        <end position="325"/>
    </location>
</feature>
<dbReference type="InterPro" id="IPR055298">
    <property type="entry name" value="AtLOH3-like"/>
</dbReference>
<keyword evidence="4" id="KW-1185">Reference proteome</keyword>